<keyword evidence="7" id="KW-0812">Transmembrane</keyword>
<dbReference type="GO" id="GO:0061630">
    <property type="term" value="F:ubiquitin protein ligase activity"/>
    <property type="evidence" value="ECO:0007669"/>
    <property type="project" value="UniProtKB-EC"/>
</dbReference>
<keyword evidence="7" id="KW-0472">Membrane</keyword>
<evidence type="ECO:0000256" key="1">
    <source>
        <dbReference type="ARBA" id="ARBA00000900"/>
    </source>
</evidence>
<organism evidence="8">
    <name type="scientific">Timema genevievae</name>
    <name type="common">Walking stick</name>
    <dbReference type="NCBI Taxonomy" id="629358"/>
    <lineage>
        <taxon>Eukaryota</taxon>
        <taxon>Metazoa</taxon>
        <taxon>Ecdysozoa</taxon>
        <taxon>Arthropoda</taxon>
        <taxon>Hexapoda</taxon>
        <taxon>Insecta</taxon>
        <taxon>Pterygota</taxon>
        <taxon>Neoptera</taxon>
        <taxon>Polyneoptera</taxon>
        <taxon>Phasmatodea</taxon>
        <taxon>Timematodea</taxon>
        <taxon>Timematoidea</taxon>
        <taxon>Timematidae</taxon>
        <taxon>Timema</taxon>
    </lineage>
</organism>
<evidence type="ECO:0000256" key="5">
    <source>
        <dbReference type="ARBA" id="ARBA00022786"/>
    </source>
</evidence>
<feature type="region of interest" description="Disordered" evidence="6">
    <location>
        <begin position="77"/>
        <end position="105"/>
    </location>
</feature>
<dbReference type="InterPro" id="IPR045103">
    <property type="entry name" value="RNF5/RNF185-like"/>
</dbReference>
<dbReference type="EMBL" id="OE844853">
    <property type="protein sequence ID" value="CAD7606355.1"/>
    <property type="molecule type" value="Genomic_DNA"/>
</dbReference>
<name>A0A7R9K6J6_TIMGE</name>
<evidence type="ECO:0000313" key="8">
    <source>
        <dbReference type="EMBL" id="CAD7606355.1"/>
    </source>
</evidence>
<dbReference type="GO" id="GO:0016567">
    <property type="term" value="P:protein ubiquitination"/>
    <property type="evidence" value="ECO:0007669"/>
    <property type="project" value="UniProtKB-UniPathway"/>
</dbReference>
<feature type="region of interest" description="Disordered" evidence="6">
    <location>
        <begin position="1"/>
        <end position="21"/>
    </location>
</feature>
<keyword evidence="4" id="KW-0808">Transferase</keyword>
<dbReference type="GO" id="GO:0006511">
    <property type="term" value="P:ubiquitin-dependent protein catabolic process"/>
    <property type="evidence" value="ECO:0007669"/>
    <property type="project" value="InterPro"/>
</dbReference>
<comment type="pathway">
    <text evidence="2">Protein modification; protein ubiquitination.</text>
</comment>
<dbReference type="InterPro" id="IPR013083">
    <property type="entry name" value="Znf_RING/FYVE/PHD"/>
</dbReference>
<proteinExistence type="predicted"/>
<reference evidence="8" key="1">
    <citation type="submission" date="2020-11" db="EMBL/GenBank/DDBJ databases">
        <authorList>
            <person name="Tran Van P."/>
        </authorList>
    </citation>
    <scope>NUCLEOTIDE SEQUENCE</scope>
</reference>
<keyword evidence="5" id="KW-0833">Ubl conjugation pathway</keyword>
<evidence type="ECO:0000256" key="3">
    <source>
        <dbReference type="ARBA" id="ARBA00012483"/>
    </source>
</evidence>
<keyword evidence="7" id="KW-1133">Transmembrane helix</keyword>
<evidence type="ECO:0000256" key="2">
    <source>
        <dbReference type="ARBA" id="ARBA00004906"/>
    </source>
</evidence>
<evidence type="ECO:0000256" key="4">
    <source>
        <dbReference type="ARBA" id="ARBA00022679"/>
    </source>
</evidence>
<dbReference type="AlphaFoldDB" id="A0A7R9K6J6"/>
<sequence length="176" mass="19653">MAAANEAGPSRSNNGEEKEKERDERMFECNICLDTARDAVVSIWPCLHQWLETRPNRQVCPVCKAAISKEKVVPLYGRGSTKQEDPRNKVPPRPAGQRSEPENNVGFPGFGFGDGGFHMSFGIGAFPFGFFTSTFNFGEPRPSAAPRGTAQFDEEQFLSKVFLWVAVLFIFWLLMA</sequence>
<feature type="transmembrane region" description="Helical" evidence="7">
    <location>
        <begin position="157"/>
        <end position="175"/>
    </location>
</feature>
<dbReference type="GO" id="GO:0005783">
    <property type="term" value="C:endoplasmic reticulum"/>
    <property type="evidence" value="ECO:0007669"/>
    <property type="project" value="InterPro"/>
</dbReference>
<dbReference type="PANTHER" id="PTHR12313">
    <property type="entry name" value="E3 UBIQUITIN-PROTEIN LIGASE RNF5-RELATED"/>
    <property type="match status" value="1"/>
</dbReference>
<dbReference type="UniPathway" id="UPA00143"/>
<evidence type="ECO:0000256" key="6">
    <source>
        <dbReference type="SAM" id="MobiDB-lite"/>
    </source>
</evidence>
<gene>
    <name evidence="8" type="ORF">TGEB3V08_LOCUS9811</name>
</gene>
<dbReference type="EC" id="2.3.2.27" evidence="3"/>
<dbReference type="SUPFAM" id="SSF57850">
    <property type="entry name" value="RING/U-box"/>
    <property type="match status" value="1"/>
</dbReference>
<accession>A0A7R9K6J6</accession>
<protein>
    <recommendedName>
        <fullName evidence="3">RING-type E3 ubiquitin transferase</fullName>
        <ecNumber evidence="3">2.3.2.27</ecNumber>
    </recommendedName>
</protein>
<evidence type="ECO:0000256" key="7">
    <source>
        <dbReference type="SAM" id="Phobius"/>
    </source>
</evidence>
<comment type="catalytic activity">
    <reaction evidence="1">
        <text>S-ubiquitinyl-[E2 ubiquitin-conjugating enzyme]-L-cysteine + [acceptor protein]-L-lysine = [E2 ubiquitin-conjugating enzyme]-L-cysteine + N(6)-ubiquitinyl-[acceptor protein]-L-lysine.</text>
        <dbReference type="EC" id="2.3.2.27"/>
    </reaction>
</comment>
<dbReference type="Gene3D" id="3.30.40.10">
    <property type="entry name" value="Zinc/RING finger domain, C3HC4 (zinc finger)"/>
    <property type="match status" value="1"/>
</dbReference>